<evidence type="ECO:0000256" key="1">
    <source>
        <dbReference type="SAM" id="MobiDB-lite"/>
    </source>
</evidence>
<evidence type="ECO:0000313" key="2">
    <source>
        <dbReference type="EMBL" id="MFD2614374.1"/>
    </source>
</evidence>
<dbReference type="RefSeq" id="WP_377605147.1">
    <property type="nucleotide sequence ID" value="NZ_JBHUME010000011.1"/>
</dbReference>
<evidence type="ECO:0008006" key="4">
    <source>
        <dbReference type="Google" id="ProtNLM"/>
    </source>
</evidence>
<protein>
    <recommendedName>
        <fullName evidence="4">J domain-containing protein</fullName>
    </recommendedName>
</protein>
<evidence type="ECO:0000313" key="3">
    <source>
        <dbReference type="Proteomes" id="UP001597541"/>
    </source>
</evidence>
<sequence>MKSPSDYLHNALSMKRSSFPQEEKKRHYRELLVRMKNEYGLLLNADHPDKHTEAMEVYRQIMVLNQG</sequence>
<organism evidence="2 3">
    <name type="scientific">Paenibacillus gansuensis</name>
    <dbReference type="NCBI Taxonomy" id="306542"/>
    <lineage>
        <taxon>Bacteria</taxon>
        <taxon>Bacillati</taxon>
        <taxon>Bacillota</taxon>
        <taxon>Bacilli</taxon>
        <taxon>Bacillales</taxon>
        <taxon>Paenibacillaceae</taxon>
        <taxon>Paenibacillus</taxon>
    </lineage>
</organism>
<proteinExistence type="predicted"/>
<accession>A0ABW5PIM1</accession>
<gene>
    <name evidence="2" type="ORF">ACFSUF_18340</name>
</gene>
<name>A0ABW5PIM1_9BACL</name>
<comment type="caution">
    <text evidence="2">The sequence shown here is derived from an EMBL/GenBank/DDBJ whole genome shotgun (WGS) entry which is preliminary data.</text>
</comment>
<feature type="region of interest" description="Disordered" evidence="1">
    <location>
        <begin position="1"/>
        <end position="23"/>
    </location>
</feature>
<reference evidence="3" key="1">
    <citation type="journal article" date="2019" name="Int. J. Syst. Evol. Microbiol.">
        <title>The Global Catalogue of Microorganisms (GCM) 10K type strain sequencing project: providing services to taxonomists for standard genome sequencing and annotation.</title>
        <authorList>
            <consortium name="The Broad Institute Genomics Platform"/>
            <consortium name="The Broad Institute Genome Sequencing Center for Infectious Disease"/>
            <person name="Wu L."/>
            <person name="Ma J."/>
        </authorList>
    </citation>
    <scope>NUCLEOTIDE SEQUENCE [LARGE SCALE GENOMIC DNA]</scope>
    <source>
        <strain evidence="3">KCTC 3950</strain>
    </source>
</reference>
<dbReference type="Proteomes" id="UP001597541">
    <property type="component" value="Unassembled WGS sequence"/>
</dbReference>
<keyword evidence="3" id="KW-1185">Reference proteome</keyword>
<dbReference type="EMBL" id="JBHUME010000011">
    <property type="protein sequence ID" value="MFD2614374.1"/>
    <property type="molecule type" value="Genomic_DNA"/>
</dbReference>